<dbReference type="Pfam" id="PF00172">
    <property type="entry name" value="Zn_clus"/>
    <property type="match status" value="1"/>
</dbReference>
<gene>
    <name evidence="4" type="ORF">RHS04_09537</name>
</gene>
<organism evidence="4 5">
    <name type="scientific">Rhizoctonia solani</name>
    <dbReference type="NCBI Taxonomy" id="456999"/>
    <lineage>
        <taxon>Eukaryota</taxon>
        <taxon>Fungi</taxon>
        <taxon>Dikarya</taxon>
        <taxon>Basidiomycota</taxon>
        <taxon>Agaricomycotina</taxon>
        <taxon>Agaricomycetes</taxon>
        <taxon>Cantharellales</taxon>
        <taxon>Ceratobasidiaceae</taxon>
        <taxon>Rhizoctonia</taxon>
    </lineage>
</organism>
<dbReference type="SUPFAM" id="SSF57701">
    <property type="entry name" value="Zn2/Cys6 DNA-binding domain"/>
    <property type="match status" value="1"/>
</dbReference>
<dbReference type="CDD" id="cd00067">
    <property type="entry name" value="GAL4"/>
    <property type="match status" value="1"/>
</dbReference>
<comment type="caution">
    <text evidence="4">The sequence shown here is derived from an EMBL/GenBank/DDBJ whole genome shotgun (WGS) entry which is preliminary data.</text>
</comment>
<dbReference type="PROSITE" id="PS00463">
    <property type="entry name" value="ZN2_CY6_FUNGAL_1"/>
    <property type="match status" value="1"/>
</dbReference>
<evidence type="ECO:0000313" key="4">
    <source>
        <dbReference type="EMBL" id="KAF8666661.1"/>
    </source>
</evidence>
<feature type="domain" description="Zn(2)-C6 fungal-type" evidence="3">
    <location>
        <begin position="26"/>
        <end position="57"/>
    </location>
</feature>
<evidence type="ECO:0000256" key="1">
    <source>
        <dbReference type="ARBA" id="ARBA00023242"/>
    </source>
</evidence>
<reference evidence="4" key="1">
    <citation type="submission" date="2020-09" db="EMBL/GenBank/DDBJ databases">
        <title>Comparative genome analyses of four rice-infecting Rhizoctonia solani isolates reveal extensive enrichment of homogalacturonan modification genes.</title>
        <authorList>
            <person name="Lee D.-Y."/>
            <person name="Jeon J."/>
            <person name="Kim K.-T."/>
            <person name="Cheong K."/>
            <person name="Song H."/>
            <person name="Choi G."/>
            <person name="Ko J."/>
            <person name="Opiyo S.O."/>
            <person name="Zuo S."/>
            <person name="Madhav S."/>
            <person name="Lee Y.-H."/>
            <person name="Wang G.-L."/>
        </authorList>
    </citation>
    <scope>NUCLEOTIDE SEQUENCE</scope>
    <source>
        <strain evidence="4">AG1-IA YN-7</strain>
    </source>
</reference>
<dbReference type="GO" id="GO:0000981">
    <property type="term" value="F:DNA-binding transcription factor activity, RNA polymerase II-specific"/>
    <property type="evidence" value="ECO:0007669"/>
    <property type="project" value="InterPro"/>
</dbReference>
<feature type="region of interest" description="Disordered" evidence="2">
    <location>
        <begin position="107"/>
        <end position="131"/>
    </location>
</feature>
<keyword evidence="1" id="KW-0539">Nucleus</keyword>
<dbReference type="Proteomes" id="UP000650582">
    <property type="component" value="Unassembled WGS sequence"/>
</dbReference>
<dbReference type="PANTHER" id="PTHR37534:SF46">
    <property type="entry name" value="ZN(II)2CYS6 TRANSCRIPTION FACTOR (EUROFUNG)"/>
    <property type="match status" value="1"/>
</dbReference>
<evidence type="ECO:0000259" key="3">
    <source>
        <dbReference type="PROSITE" id="PS50048"/>
    </source>
</evidence>
<accession>A0A8H7H001</accession>
<feature type="region of interest" description="Disordered" evidence="2">
    <location>
        <begin position="1"/>
        <end position="20"/>
    </location>
</feature>
<dbReference type="Gene3D" id="4.10.240.10">
    <property type="entry name" value="Zn(2)-C6 fungal-type DNA-binding domain"/>
    <property type="match status" value="1"/>
</dbReference>
<protein>
    <submittedName>
        <fullName evidence="4">Fungal specific transcription factor domain</fullName>
    </submittedName>
</protein>
<evidence type="ECO:0000313" key="5">
    <source>
        <dbReference type="Proteomes" id="UP000650582"/>
    </source>
</evidence>
<dbReference type="EMBL" id="JACYCC010000398">
    <property type="protein sequence ID" value="KAF8666661.1"/>
    <property type="molecule type" value="Genomic_DNA"/>
</dbReference>
<evidence type="ECO:0000256" key="2">
    <source>
        <dbReference type="SAM" id="MobiDB-lite"/>
    </source>
</evidence>
<dbReference type="AlphaFoldDB" id="A0A8H7H001"/>
<feature type="compositionally biased region" description="Basic and acidic residues" evidence="2">
    <location>
        <begin position="107"/>
        <end position="124"/>
    </location>
</feature>
<name>A0A8H7H001_9AGAM</name>
<dbReference type="PROSITE" id="PS50048">
    <property type="entry name" value="ZN2_CY6_FUNGAL_2"/>
    <property type="match status" value="1"/>
</dbReference>
<dbReference type="InterPro" id="IPR036864">
    <property type="entry name" value="Zn2-C6_fun-type_DNA-bd_sf"/>
</dbReference>
<dbReference type="PANTHER" id="PTHR37534">
    <property type="entry name" value="TRANSCRIPTIONAL ACTIVATOR PROTEIN UGA3"/>
    <property type="match status" value="1"/>
</dbReference>
<dbReference type="InterPro" id="IPR001138">
    <property type="entry name" value="Zn2Cys6_DnaBD"/>
</dbReference>
<dbReference type="GO" id="GO:0008270">
    <property type="term" value="F:zinc ion binding"/>
    <property type="evidence" value="ECO:0007669"/>
    <property type="project" value="InterPro"/>
</dbReference>
<dbReference type="SMART" id="SM00066">
    <property type="entry name" value="GAL4"/>
    <property type="match status" value="1"/>
</dbReference>
<proteinExistence type="predicted"/>
<sequence>MASSRRTRSGRPAHSAPAKRIRTKQGCLTCRIRRKKCDESREFGGGCETCSRLHIECLGYSNKRPEWLKGARVDEYKRQIKHFLADNGARSSTRSPDQAFLGLQHLKESPGSPREHSESVHTDTESDYYSDPVSPVEQRIEYHTPLHAMTALPSITETQPAWMPDLSAEVNWSSPTLDFYGYTDDQCPIVSGPMHYNEHSITLSPVLDPYQLDPNMLQVTSAQYEYPVSSESVDTSPTWQTFTALLPLAAGDPAGVEAVLEVLNHSSEHLLTHNDFLAGTSTGTEELRQMRQHAMQRLLRSGYNRPLSRAVTSLLMMQVTLRQGHFGSWGDCLNFVIEWIRNQFLLPSARVSSLGEDDRRVLRHGLWAELIATATRKQVPVHIDIYRRILDSEEPAVLACSNKVTSTFVEVIALAANPSHLAQAQARMQQFRENLVIPTDDLESISAAHVHTIGINLYLETVASRGTINPAVQDSVRAVCNAVSKTSQREFAFWIFLAGCHTKDANRWSNCSMMMKELIRTEGGDSALQAAFGERYLALILTNIPPYSLNSRITEIMDETYNNRKKGGISPDHWVKKMREQNVLLV</sequence>